<keyword evidence="3" id="KW-1185">Reference proteome</keyword>
<feature type="transmembrane region" description="Helical" evidence="1">
    <location>
        <begin position="39"/>
        <end position="57"/>
    </location>
</feature>
<evidence type="ECO:0000313" key="3">
    <source>
        <dbReference type="Proteomes" id="UP000067626"/>
    </source>
</evidence>
<dbReference type="AlphaFoldDB" id="A0A0K1E7I5"/>
<feature type="transmembrane region" description="Helical" evidence="1">
    <location>
        <begin position="12"/>
        <end position="33"/>
    </location>
</feature>
<keyword evidence="1" id="KW-1133">Transmembrane helix</keyword>
<proteinExistence type="predicted"/>
<name>A0A0K1E7I5_CHOCO</name>
<dbReference type="EMBL" id="CP012159">
    <property type="protein sequence ID" value="AKT36825.1"/>
    <property type="molecule type" value="Genomic_DNA"/>
</dbReference>
<dbReference type="STRING" id="52.CMC5_009460"/>
<dbReference type="Proteomes" id="UP000067626">
    <property type="component" value="Chromosome"/>
</dbReference>
<protein>
    <submittedName>
        <fullName evidence="2">Uncharacterized protein</fullName>
    </submittedName>
</protein>
<dbReference type="OrthoDB" id="9938632at2"/>
<accession>A0A0K1E7I5</accession>
<dbReference type="RefSeq" id="WP_050429278.1">
    <property type="nucleotide sequence ID" value="NZ_CP012159.1"/>
</dbReference>
<evidence type="ECO:0000313" key="2">
    <source>
        <dbReference type="EMBL" id="AKT36825.1"/>
    </source>
</evidence>
<dbReference type="KEGG" id="ccro:CMC5_009460"/>
<evidence type="ECO:0000256" key="1">
    <source>
        <dbReference type="SAM" id="Phobius"/>
    </source>
</evidence>
<organism evidence="2 3">
    <name type="scientific">Chondromyces crocatus</name>
    <dbReference type="NCBI Taxonomy" id="52"/>
    <lineage>
        <taxon>Bacteria</taxon>
        <taxon>Pseudomonadati</taxon>
        <taxon>Myxococcota</taxon>
        <taxon>Polyangia</taxon>
        <taxon>Polyangiales</taxon>
        <taxon>Polyangiaceae</taxon>
        <taxon>Chondromyces</taxon>
    </lineage>
</organism>
<keyword evidence="1" id="KW-0812">Transmembrane</keyword>
<sequence length="66" mass="7035">MGGSRDGRTAAEISMVGLGLGLLLLVTPARFLWARAEAGWLAPFVVWIVLIGLAAWASHSATREDE</sequence>
<keyword evidence="1" id="KW-0472">Membrane</keyword>
<gene>
    <name evidence="2" type="ORF">CMC5_009460</name>
</gene>
<reference evidence="2 3" key="1">
    <citation type="submission" date="2015-07" db="EMBL/GenBank/DDBJ databases">
        <title>Genome analysis of myxobacterium Chondromyces crocatus Cm c5 reveals a high potential for natural compound synthesis and the genetic basis for the loss of fruiting body formation.</title>
        <authorList>
            <person name="Zaburannyi N."/>
            <person name="Bunk B."/>
            <person name="Maier J."/>
            <person name="Overmann J."/>
            <person name="Mueller R."/>
        </authorList>
    </citation>
    <scope>NUCLEOTIDE SEQUENCE [LARGE SCALE GENOMIC DNA]</scope>
    <source>
        <strain evidence="2 3">Cm c5</strain>
    </source>
</reference>